<evidence type="ECO:0000256" key="3">
    <source>
        <dbReference type="ARBA" id="ARBA00022598"/>
    </source>
</evidence>
<dbReference type="EnsemblMetazoa" id="tetur01g13620.1">
    <property type="protein sequence ID" value="tetur01g13620.1"/>
    <property type="gene ID" value="tetur01g13620"/>
</dbReference>
<dbReference type="GO" id="GO:0032543">
    <property type="term" value="P:mitochondrial translation"/>
    <property type="evidence" value="ECO:0007669"/>
    <property type="project" value="TreeGrafter"/>
</dbReference>
<dbReference type="GO" id="GO:0005739">
    <property type="term" value="C:mitochondrion"/>
    <property type="evidence" value="ECO:0007669"/>
    <property type="project" value="TreeGrafter"/>
</dbReference>
<dbReference type="PANTHER" id="PTHR43740:SF2">
    <property type="entry name" value="LEUCINE--TRNA LIGASE, MITOCHONDRIAL"/>
    <property type="match status" value="1"/>
</dbReference>
<evidence type="ECO:0000256" key="6">
    <source>
        <dbReference type="ARBA" id="ARBA00022917"/>
    </source>
</evidence>
<evidence type="ECO:0000256" key="7">
    <source>
        <dbReference type="ARBA" id="ARBA00023146"/>
    </source>
</evidence>
<proteinExistence type="inferred from homology"/>
<evidence type="ECO:0000256" key="1">
    <source>
        <dbReference type="ARBA" id="ARBA00005594"/>
    </source>
</evidence>
<dbReference type="EMBL" id="CAEY01000474">
    <property type="status" value="NOT_ANNOTATED_CDS"/>
    <property type="molecule type" value="Genomic_DNA"/>
</dbReference>
<dbReference type="GO" id="GO:0005524">
    <property type="term" value="F:ATP binding"/>
    <property type="evidence" value="ECO:0007669"/>
    <property type="project" value="UniProtKB-KW"/>
</dbReference>
<reference evidence="10" key="1">
    <citation type="submission" date="2011-08" db="EMBL/GenBank/DDBJ databases">
        <authorList>
            <person name="Rombauts S."/>
        </authorList>
    </citation>
    <scope>NUCLEOTIDE SEQUENCE</scope>
    <source>
        <strain evidence="10">London</strain>
    </source>
</reference>
<keyword evidence="8" id="KW-1133">Transmembrane helix</keyword>
<evidence type="ECO:0000256" key="8">
    <source>
        <dbReference type="SAM" id="Phobius"/>
    </source>
</evidence>
<evidence type="ECO:0000256" key="4">
    <source>
        <dbReference type="ARBA" id="ARBA00022741"/>
    </source>
</evidence>
<keyword evidence="10" id="KW-1185">Reference proteome</keyword>
<evidence type="ECO:0000256" key="2">
    <source>
        <dbReference type="ARBA" id="ARBA00013164"/>
    </source>
</evidence>
<keyword evidence="6" id="KW-0648">Protein biosynthesis</keyword>
<accession>T1JTC5</accession>
<name>T1JTC5_TETUR</name>
<dbReference type="eggNOG" id="KOG0435">
    <property type="taxonomic scope" value="Eukaryota"/>
</dbReference>
<dbReference type="InterPro" id="IPR014729">
    <property type="entry name" value="Rossmann-like_a/b/a_fold"/>
</dbReference>
<dbReference type="Proteomes" id="UP000015104">
    <property type="component" value="Unassembled WGS sequence"/>
</dbReference>
<keyword evidence="3" id="KW-0436">Ligase</keyword>
<dbReference type="Gene3D" id="3.40.50.620">
    <property type="entry name" value="HUPs"/>
    <property type="match status" value="1"/>
</dbReference>
<feature type="transmembrane region" description="Helical" evidence="8">
    <location>
        <begin position="150"/>
        <end position="169"/>
    </location>
</feature>
<dbReference type="STRING" id="32264.T1JTC5"/>
<evidence type="ECO:0000313" key="9">
    <source>
        <dbReference type="EnsemblMetazoa" id="tetur01g13620.1"/>
    </source>
</evidence>
<dbReference type="HOGENOM" id="CLU_1290453_0_0_1"/>
<protein>
    <recommendedName>
        <fullName evidence="2">leucine--tRNA ligase</fullName>
        <ecNumber evidence="2">6.1.1.4</ecNumber>
    </recommendedName>
</protein>
<keyword evidence="8" id="KW-0812">Transmembrane</keyword>
<dbReference type="GO" id="GO:0006429">
    <property type="term" value="P:leucyl-tRNA aminoacylation"/>
    <property type="evidence" value="ECO:0007669"/>
    <property type="project" value="InterPro"/>
</dbReference>
<dbReference type="EC" id="6.1.1.4" evidence="2"/>
<organism evidence="9 10">
    <name type="scientific">Tetranychus urticae</name>
    <name type="common">Two-spotted spider mite</name>
    <dbReference type="NCBI Taxonomy" id="32264"/>
    <lineage>
        <taxon>Eukaryota</taxon>
        <taxon>Metazoa</taxon>
        <taxon>Ecdysozoa</taxon>
        <taxon>Arthropoda</taxon>
        <taxon>Chelicerata</taxon>
        <taxon>Arachnida</taxon>
        <taxon>Acari</taxon>
        <taxon>Acariformes</taxon>
        <taxon>Trombidiformes</taxon>
        <taxon>Prostigmata</taxon>
        <taxon>Eleutherengona</taxon>
        <taxon>Raphignathae</taxon>
        <taxon>Tetranychoidea</taxon>
        <taxon>Tetranychidae</taxon>
        <taxon>Tetranychus</taxon>
    </lineage>
</organism>
<feature type="transmembrane region" description="Helical" evidence="8">
    <location>
        <begin position="193"/>
        <end position="213"/>
    </location>
</feature>
<keyword evidence="8" id="KW-0472">Membrane</keyword>
<dbReference type="PANTHER" id="PTHR43740">
    <property type="entry name" value="LEUCYL-TRNA SYNTHETASE"/>
    <property type="match status" value="1"/>
</dbReference>
<dbReference type="AlphaFoldDB" id="T1JTC5"/>
<dbReference type="SUPFAM" id="SSF52374">
    <property type="entry name" value="Nucleotidylyl transferase"/>
    <property type="match status" value="1"/>
</dbReference>
<reference evidence="9" key="2">
    <citation type="submission" date="2015-06" db="UniProtKB">
        <authorList>
            <consortium name="EnsemblMetazoa"/>
        </authorList>
    </citation>
    <scope>IDENTIFICATION</scope>
</reference>
<evidence type="ECO:0000256" key="5">
    <source>
        <dbReference type="ARBA" id="ARBA00022840"/>
    </source>
</evidence>
<keyword evidence="4" id="KW-0547">Nucleotide-binding</keyword>
<dbReference type="InterPro" id="IPR002302">
    <property type="entry name" value="Leu-tRNA-ligase"/>
</dbReference>
<keyword evidence="7" id="KW-0030">Aminoacyl-tRNA synthetase</keyword>
<evidence type="ECO:0000313" key="10">
    <source>
        <dbReference type="Proteomes" id="UP000015104"/>
    </source>
</evidence>
<keyword evidence="5" id="KW-0067">ATP-binding</keyword>
<sequence>MLNFILSFYYLQKGHVRNSVVNPMGWDSFGLPAENAALERSVSPAIWTYQNIKTMEAQLKSLGLNLNWREATSDLSFYRWTQWLFLQLFNDVDVDEMKVRILNEKEQDKLQAKRKYFATFLTNCSLTYQLVMKHSNDKPISVKPIQGNNTLKLIICALGIFVCYFYYGLLQEKMLVSVFSFTRSKYGSDDEKFVYPMCLVLCQCIVNAILAQIR</sequence>
<dbReference type="GO" id="GO:0004823">
    <property type="term" value="F:leucine-tRNA ligase activity"/>
    <property type="evidence" value="ECO:0007669"/>
    <property type="project" value="UniProtKB-EC"/>
</dbReference>
<comment type="similarity">
    <text evidence="1">Belongs to the class-I aminoacyl-tRNA synthetase family.</text>
</comment>
<dbReference type="eggNOG" id="KOG1580">
    <property type="taxonomic scope" value="Eukaryota"/>
</dbReference>